<dbReference type="GeneID" id="6078474"/>
<dbReference type="HOGENOM" id="CLU_1034651_0_0_1"/>
<gene>
    <name evidence="2" type="ORF">LACBIDRAFT_328882</name>
</gene>
<evidence type="ECO:0000313" key="2">
    <source>
        <dbReference type="EMBL" id="EDR06607.1"/>
    </source>
</evidence>
<dbReference type="InParanoid" id="B0DGA7"/>
<dbReference type="STRING" id="486041.B0DGA7"/>
<dbReference type="OrthoDB" id="3327625at2759"/>
<protein>
    <submittedName>
        <fullName evidence="2">Predicted protein</fullName>
    </submittedName>
</protein>
<proteinExistence type="predicted"/>
<reference evidence="2 3" key="1">
    <citation type="journal article" date="2008" name="Nature">
        <title>The genome of Laccaria bicolor provides insights into mycorrhizal symbiosis.</title>
        <authorList>
            <person name="Martin F."/>
            <person name="Aerts A."/>
            <person name="Ahren D."/>
            <person name="Brun A."/>
            <person name="Danchin E.G.J."/>
            <person name="Duchaussoy F."/>
            <person name="Gibon J."/>
            <person name="Kohler A."/>
            <person name="Lindquist E."/>
            <person name="Pereda V."/>
            <person name="Salamov A."/>
            <person name="Shapiro H.J."/>
            <person name="Wuyts J."/>
            <person name="Blaudez D."/>
            <person name="Buee M."/>
            <person name="Brokstein P."/>
            <person name="Canbaeck B."/>
            <person name="Cohen D."/>
            <person name="Courty P.E."/>
            <person name="Coutinho P.M."/>
            <person name="Delaruelle C."/>
            <person name="Detter J.C."/>
            <person name="Deveau A."/>
            <person name="DiFazio S."/>
            <person name="Duplessis S."/>
            <person name="Fraissinet-Tachet L."/>
            <person name="Lucic E."/>
            <person name="Frey-Klett P."/>
            <person name="Fourrey C."/>
            <person name="Feussner I."/>
            <person name="Gay G."/>
            <person name="Grimwood J."/>
            <person name="Hoegger P.J."/>
            <person name="Jain P."/>
            <person name="Kilaru S."/>
            <person name="Labbe J."/>
            <person name="Lin Y.C."/>
            <person name="Legue V."/>
            <person name="Le Tacon F."/>
            <person name="Marmeisse R."/>
            <person name="Melayah D."/>
            <person name="Montanini B."/>
            <person name="Muratet M."/>
            <person name="Nehls U."/>
            <person name="Niculita-Hirzel H."/>
            <person name="Oudot-Le Secq M.P."/>
            <person name="Peter M."/>
            <person name="Quesneville H."/>
            <person name="Rajashekar B."/>
            <person name="Reich M."/>
            <person name="Rouhier N."/>
            <person name="Schmutz J."/>
            <person name="Yin T."/>
            <person name="Chalot M."/>
            <person name="Henrissat B."/>
            <person name="Kuees U."/>
            <person name="Lucas S."/>
            <person name="Van de Peer Y."/>
            <person name="Podila G.K."/>
            <person name="Polle A."/>
            <person name="Pukkila P.J."/>
            <person name="Richardson P.M."/>
            <person name="Rouze P."/>
            <person name="Sanders I.R."/>
            <person name="Stajich J.E."/>
            <person name="Tunlid A."/>
            <person name="Tuskan G."/>
            <person name="Grigoriev I.V."/>
        </authorList>
    </citation>
    <scope>NUCLEOTIDE SEQUENCE [LARGE SCALE GENOMIC DNA]</scope>
    <source>
        <strain evidence="3">S238N-H82 / ATCC MYA-4686</strain>
    </source>
</reference>
<keyword evidence="1" id="KW-0472">Membrane</keyword>
<evidence type="ECO:0000256" key="1">
    <source>
        <dbReference type="SAM" id="Phobius"/>
    </source>
</evidence>
<dbReference type="AlphaFoldDB" id="B0DGA7"/>
<dbReference type="Proteomes" id="UP000001194">
    <property type="component" value="Unassembled WGS sequence"/>
</dbReference>
<dbReference type="EMBL" id="DS547108">
    <property type="protein sequence ID" value="EDR06607.1"/>
    <property type="molecule type" value="Genomic_DNA"/>
</dbReference>
<keyword evidence="3" id="KW-1185">Reference proteome</keyword>
<organism evidence="3">
    <name type="scientific">Laccaria bicolor (strain S238N-H82 / ATCC MYA-4686)</name>
    <name type="common">Bicoloured deceiver</name>
    <name type="synonym">Laccaria laccata var. bicolor</name>
    <dbReference type="NCBI Taxonomy" id="486041"/>
    <lineage>
        <taxon>Eukaryota</taxon>
        <taxon>Fungi</taxon>
        <taxon>Dikarya</taxon>
        <taxon>Basidiomycota</taxon>
        <taxon>Agaricomycotina</taxon>
        <taxon>Agaricomycetes</taxon>
        <taxon>Agaricomycetidae</taxon>
        <taxon>Agaricales</taxon>
        <taxon>Agaricineae</taxon>
        <taxon>Hydnangiaceae</taxon>
        <taxon>Laccaria</taxon>
    </lineage>
</organism>
<sequence length="269" mass="29591">MCLWGANFSVPYPPSYAIGFIIGITAAYGCKTNKKYNNGMWVGQGAQLSLLPNLAILSSTAANSHRGILCRMATKERRRPLSSRSVSKAGKQVAEDLADALATNLTISGSKGKQKAAPEVITEDDLRISAMRSVNSASQELSNVVRSGWKKSLSNFSKTTLSNAESSALTAEENLIWTWKGRHRWTVVVLDTPHILLFSDLGALDIFLARQTNRRDAYPQLLGNYEALLHFHLHSFVNGKDQSDQSITQSRAGFSTTNLPVNVRRTTYE</sequence>
<name>B0DGA7_LACBS</name>
<feature type="transmembrane region" description="Helical" evidence="1">
    <location>
        <begin position="12"/>
        <end position="30"/>
    </location>
</feature>
<keyword evidence="1" id="KW-0812">Transmembrane</keyword>
<dbReference type="RefSeq" id="XP_001882979.1">
    <property type="nucleotide sequence ID" value="XM_001882944.1"/>
</dbReference>
<keyword evidence="1" id="KW-1133">Transmembrane helix</keyword>
<evidence type="ECO:0000313" key="3">
    <source>
        <dbReference type="Proteomes" id="UP000001194"/>
    </source>
</evidence>
<accession>B0DGA7</accession>
<dbReference type="KEGG" id="lbc:LACBIDRAFT_328882"/>